<dbReference type="PANTHER" id="PTHR33594:SF1">
    <property type="entry name" value="HD_PDEASE DOMAIN-CONTAINING PROTEIN"/>
    <property type="match status" value="1"/>
</dbReference>
<evidence type="ECO:0000313" key="3">
    <source>
        <dbReference type="EMBL" id="OUS45742.1"/>
    </source>
</evidence>
<dbReference type="Gene3D" id="1.20.58.1910">
    <property type="match status" value="1"/>
</dbReference>
<evidence type="ECO:0000313" key="2">
    <source>
        <dbReference type="EMBL" id="CAL52692.1"/>
    </source>
</evidence>
<dbReference type="RefSeq" id="XP_003077952.1">
    <property type="nucleotide sequence ID" value="XM_003077904.1"/>
</dbReference>
<sequence>MASDVVRATEAYVERELADVDGSHDYFHIARVRALAMRLAREEGDCDATVVELAALLHDVRDWKYSGEATAGCDAAREHLESLAVDARTIERVCDIVRYVGFKSEISDDANEQAERTRRTKEFMVVQDADRLDAIGAIGIGRTFCFGGARNSPMHDPSVPPLTDLTGERYAAMRNDATRPNTVINHFHEKLFKLKSMMKTESGRRLAERRHQTMVDFVERFHKEWNGLE</sequence>
<reference evidence="2" key="2">
    <citation type="journal article" date="2014" name="BMC Genomics">
        <title>An improved genome of the model marine alga Ostreococcus tauri unfolds by assessing Illumina de novo assemblies.</title>
        <authorList>
            <person name="Blanc-Mathieu R."/>
            <person name="Verhelst B."/>
            <person name="Derelle E."/>
            <person name="Rombauts S."/>
            <person name="Bouget F.Y."/>
            <person name="Carre I."/>
            <person name="Chateau A."/>
            <person name="Eyre-Walker A."/>
            <person name="Grimsley N."/>
            <person name="Moreau H."/>
            <person name="Piegu B."/>
            <person name="Rivals E."/>
            <person name="Schackwitz W."/>
            <person name="Van de Peer Y."/>
            <person name="Piganeau G."/>
        </authorList>
    </citation>
    <scope>NUCLEOTIDE SEQUENCE</scope>
    <source>
        <strain evidence="2">RCC4221</strain>
    </source>
</reference>
<dbReference type="PANTHER" id="PTHR33594">
    <property type="entry name" value="SUPERFAMILY HYDROLASE, PUTATIVE (AFU_ORTHOLOGUE AFUA_1G03035)-RELATED"/>
    <property type="match status" value="1"/>
</dbReference>
<dbReference type="OMA" id="GHDWFHI"/>
<dbReference type="InterPro" id="IPR006674">
    <property type="entry name" value="HD_domain"/>
</dbReference>
<protein>
    <submittedName>
        <fullName evidence="2">HD/PDEase domain</fullName>
    </submittedName>
</protein>
<evidence type="ECO:0000259" key="1">
    <source>
        <dbReference type="SMART" id="SM00471"/>
    </source>
</evidence>
<gene>
    <name evidence="3" type="ORF">BE221DRAFT_192873</name>
    <name evidence="2" type="ORF">OT_ostta03g00420</name>
</gene>
<dbReference type="InterPro" id="IPR003607">
    <property type="entry name" value="HD/PDEase_dom"/>
</dbReference>
<proteinExistence type="predicted"/>
<dbReference type="AlphaFoldDB" id="Q01DB1"/>
<dbReference type="Proteomes" id="UP000195557">
    <property type="component" value="Unassembled WGS sequence"/>
</dbReference>
<dbReference type="SMART" id="SM00471">
    <property type="entry name" value="HDc"/>
    <property type="match status" value="1"/>
</dbReference>
<dbReference type="GeneID" id="9832841"/>
<accession>Q01DB1</accession>
<dbReference type="OrthoDB" id="16547at2759"/>
<dbReference type="InParanoid" id="Q01DB1"/>
<evidence type="ECO:0000313" key="4">
    <source>
        <dbReference type="Proteomes" id="UP000009170"/>
    </source>
</evidence>
<dbReference type="CDD" id="cd00077">
    <property type="entry name" value="HDc"/>
    <property type="match status" value="1"/>
</dbReference>
<keyword evidence="4" id="KW-1185">Reference proteome</keyword>
<dbReference type="Gene3D" id="1.10.472.50">
    <property type="entry name" value="HD-domain/PDEase-like"/>
    <property type="match status" value="1"/>
</dbReference>
<accession>A0A1Y5IF54</accession>
<dbReference type="SUPFAM" id="SSF109604">
    <property type="entry name" value="HD-domain/PDEase-like"/>
    <property type="match status" value="1"/>
</dbReference>
<reference evidence="3" key="3">
    <citation type="submission" date="2017-04" db="EMBL/GenBank/DDBJ databases">
        <title>Population genomics of picophytoplankton unveils novel chromosome hypervariability.</title>
        <authorList>
            <consortium name="DOE Joint Genome Institute"/>
            <person name="Blanc-Mathieu R."/>
            <person name="Krasovec M."/>
            <person name="Hebrard M."/>
            <person name="Yau S."/>
            <person name="Desgranges E."/>
            <person name="Martin J."/>
            <person name="Schackwitz W."/>
            <person name="Kuo A."/>
            <person name="Salin G."/>
            <person name="Donnadieu C."/>
            <person name="Desdevises Y."/>
            <person name="Sanchez-Ferandin S."/>
            <person name="Moreau H."/>
            <person name="Rivals E."/>
            <person name="Grigoriev I.V."/>
            <person name="Grimsley N."/>
            <person name="Eyre-Walker A."/>
            <person name="Piganeau G."/>
        </authorList>
    </citation>
    <scope>NUCLEOTIDE SEQUENCE [LARGE SCALE GENOMIC DNA]</scope>
    <source>
        <strain evidence="3">RCC 1115</strain>
    </source>
</reference>
<dbReference type="STRING" id="70448.Q01DB1"/>
<dbReference type="Proteomes" id="UP000009170">
    <property type="component" value="Unassembled WGS sequence"/>
</dbReference>
<dbReference type="KEGG" id="ota:OT_ostta03g00420"/>
<feature type="domain" description="HD/PDEase" evidence="1">
    <location>
        <begin position="21"/>
        <end position="144"/>
    </location>
</feature>
<dbReference type="EMBL" id="CAID01000003">
    <property type="protein sequence ID" value="CAL52692.1"/>
    <property type="molecule type" value="Genomic_DNA"/>
</dbReference>
<dbReference type="EMBL" id="KZ155786">
    <property type="protein sequence ID" value="OUS45742.1"/>
    <property type="molecule type" value="Genomic_DNA"/>
</dbReference>
<dbReference type="FunCoup" id="Q01DB1">
    <property type="interactions" value="58"/>
</dbReference>
<reference evidence="2 4" key="1">
    <citation type="journal article" date="2006" name="Proc. Natl. Acad. Sci. U.S.A.">
        <title>Genome analysis of the smallest free-living eukaryote Ostreococcus tauri unveils many unique features.</title>
        <authorList>
            <person name="Derelle E."/>
            <person name="Ferraz C."/>
            <person name="Rombauts S."/>
            <person name="Rouze P."/>
            <person name="Worden A.Z."/>
            <person name="Robbens S."/>
            <person name="Partensky F."/>
            <person name="Degroeve S."/>
            <person name="Echeynie S."/>
            <person name="Cooke R."/>
            <person name="Saeys Y."/>
            <person name="Wuyts J."/>
            <person name="Jabbari K."/>
            <person name="Bowler C."/>
            <person name="Panaud O."/>
            <person name="Piegu B."/>
            <person name="Ball S.G."/>
            <person name="Ral J.-P."/>
            <person name="Bouget F.-Y."/>
            <person name="Piganeau G."/>
            <person name="De Baets B."/>
            <person name="Picard A."/>
            <person name="Delseny M."/>
            <person name="Demaille J."/>
            <person name="Van de Peer Y."/>
            <person name="Moreau H."/>
        </authorList>
    </citation>
    <scope>NUCLEOTIDE SEQUENCE [LARGE SCALE GENOMIC DNA]</scope>
    <source>
        <strain evidence="2 4">OTTH0595</strain>
    </source>
</reference>
<accession>A0A454XPJ7</accession>
<organism evidence="2 4">
    <name type="scientific">Ostreococcus tauri</name>
    <name type="common">Marine green alga</name>
    <dbReference type="NCBI Taxonomy" id="70448"/>
    <lineage>
        <taxon>Eukaryota</taxon>
        <taxon>Viridiplantae</taxon>
        <taxon>Chlorophyta</taxon>
        <taxon>Mamiellophyceae</taxon>
        <taxon>Mamiellales</taxon>
        <taxon>Bathycoccaceae</taxon>
        <taxon>Ostreococcus</taxon>
    </lineage>
</organism>
<name>Q01DB1_OSTTA</name>
<dbReference type="Pfam" id="PF01966">
    <property type="entry name" value="HD"/>
    <property type="match status" value="1"/>
</dbReference>